<dbReference type="Pfam" id="PF09861">
    <property type="entry name" value="Lar_N"/>
    <property type="match status" value="1"/>
</dbReference>
<dbReference type="PANTHER" id="PTHR33171">
    <property type="entry name" value="LAR_N DOMAIN-CONTAINING PROTEIN"/>
    <property type="match status" value="1"/>
</dbReference>
<dbReference type="InterPro" id="IPR018657">
    <property type="entry name" value="LarA-like_N"/>
</dbReference>
<sequence length="442" mass="47000">MNSSQTLTVPSRSWFGDVDRTLTFPAGWELHVCGSVDAPALSSAQIAAAFDSPIGTSRIREAAKGRASAAIIVDDLSRPTPAAEMLPHVLEELAAAGVPKAETVIVVGGGTHRPLTDEEMVKKVGADVAANYATTSHDFMAGDLVAYGSLEDGTPIYINRIVAEAEFKICVGGIFPHGSAGFGGGAKLIVPGVAGFATIFHFHGFSPTRGQGNIERRKPSEEDMGKVTLIDGGVRDLRDVAEEVAGKIGLDMVVNSVITSRRQIAGLFVGDFVKAHRAGASFAQKTYATTIPNRLRQEADVVVCNGYPLDADPVQGSKALWPLPYFEREPYKVVLNAASDGISYHGLHQQLPWEQYLKRRAASNGTPDPASMVDGRESLLIVSEHFQAAEFAAKHGGDLLYRDWQTVIDQLAARLPADATVAVFPNASTQVLAREEAVAAGA</sequence>
<dbReference type="InterPro" id="IPR043166">
    <property type="entry name" value="LarA-like_C"/>
</dbReference>
<evidence type="ECO:0000259" key="1">
    <source>
        <dbReference type="Pfam" id="PF09861"/>
    </source>
</evidence>
<gene>
    <name evidence="2" type="ORF">F4X14_15145</name>
</gene>
<feature type="domain" description="LarA-like N-terminal" evidence="1">
    <location>
        <begin position="25"/>
        <end position="205"/>
    </location>
</feature>
<accession>A0A6B1DBB5</accession>
<proteinExistence type="predicted"/>
<name>A0A6B1DBB5_9CHLR</name>
<evidence type="ECO:0000313" key="2">
    <source>
        <dbReference type="EMBL" id="MYC96297.1"/>
    </source>
</evidence>
<dbReference type="Gene3D" id="3.40.50.11440">
    <property type="match status" value="1"/>
</dbReference>
<dbReference type="GO" id="GO:0050043">
    <property type="term" value="F:lactate racemase activity"/>
    <property type="evidence" value="ECO:0007669"/>
    <property type="project" value="InterPro"/>
</dbReference>
<dbReference type="Gene3D" id="3.90.226.30">
    <property type="match status" value="1"/>
</dbReference>
<protein>
    <submittedName>
        <fullName evidence="2">DUF2088 domain-containing protein</fullName>
    </submittedName>
</protein>
<organism evidence="2">
    <name type="scientific">Caldilineaceae bacterium SB0661_bin_32</name>
    <dbReference type="NCBI Taxonomy" id="2605255"/>
    <lineage>
        <taxon>Bacteria</taxon>
        <taxon>Bacillati</taxon>
        <taxon>Chloroflexota</taxon>
        <taxon>Caldilineae</taxon>
        <taxon>Caldilineales</taxon>
        <taxon>Caldilineaceae</taxon>
    </lineage>
</organism>
<reference evidence="2" key="1">
    <citation type="submission" date="2019-09" db="EMBL/GenBank/DDBJ databases">
        <title>Characterisation of the sponge microbiome using genome-centric metagenomics.</title>
        <authorList>
            <person name="Engelberts J.P."/>
            <person name="Robbins S.J."/>
            <person name="De Goeij J.M."/>
            <person name="Aranda M."/>
            <person name="Bell S.C."/>
            <person name="Webster N.S."/>
        </authorList>
    </citation>
    <scope>NUCLEOTIDE SEQUENCE</scope>
    <source>
        <strain evidence="2">SB0661_bin_32</strain>
    </source>
</reference>
<comment type="caution">
    <text evidence="2">The sequence shown here is derived from an EMBL/GenBank/DDBJ whole genome shotgun (WGS) entry which is preliminary data.</text>
</comment>
<dbReference type="PANTHER" id="PTHR33171:SF17">
    <property type="entry name" value="LARA-LIKE N-TERMINAL DOMAIN-CONTAINING PROTEIN"/>
    <property type="match status" value="1"/>
</dbReference>
<dbReference type="InterPro" id="IPR048068">
    <property type="entry name" value="LarA-like"/>
</dbReference>
<dbReference type="AlphaFoldDB" id="A0A6B1DBB5"/>
<dbReference type="EMBL" id="VXMH01000076">
    <property type="protein sequence ID" value="MYC96297.1"/>
    <property type="molecule type" value="Genomic_DNA"/>
</dbReference>